<evidence type="ECO:0000313" key="4">
    <source>
        <dbReference type="Proteomes" id="UP000189067"/>
    </source>
</evidence>
<dbReference type="AlphaFoldDB" id="A0AAX0K175"/>
<dbReference type="InterPro" id="IPR001347">
    <property type="entry name" value="SIS_dom"/>
</dbReference>
<organism evidence="3 4">
    <name type="scientific">Lacticaseibacillus rhamnosus</name>
    <name type="common">Lactobacillus rhamnosus</name>
    <dbReference type="NCBI Taxonomy" id="47715"/>
    <lineage>
        <taxon>Bacteria</taxon>
        <taxon>Bacillati</taxon>
        <taxon>Bacillota</taxon>
        <taxon>Bacilli</taxon>
        <taxon>Lactobacillales</taxon>
        <taxon>Lactobacillaceae</taxon>
        <taxon>Lacticaseibacillus</taxon>
    </lineage>
</organism>
<reference evidence="3 4" key="1">
    <citation type="submission" date="2017-01" db="EMBL/GenBank/DDBJ databases">
        <title>In silico prediction, in vitro antibacterial spectrum and physicochemical properties of a putative bacteriocin produced by Lactobacillus rhamnosus strain L156.4.</title>
        <authorList>
            <person name="Silveira A.M."/>
            <person name="Monteiro A.S."/>
            <person name="Santos V.L."/>
            <person name="Nicoli J.R."/>
            <person name="Azevedo V."/>
            <person name="Soares S.C."/>
            <person name="Castro-Oliveira L."/>
            <person name="Dias-Souza M.V."/>
            <person name="Nardi R.M."/>
        </authorList>
    </citation>
    <scope>NUCLEOTIDE SEQUENCE [LARGE SCALE GENOMIC DNA]</scope>
    <source>
        <strain evidence="3 4">L156.4</strain>
    </source>
</reference>
<dbReference type="InterPro" id="IPR017552">
    <property type="entry name" value="PHI/rmpB"/>
</dbReference>
<dbReference type="GO" id="GO:0097367">
    <property type="term" value="F:carbohydrate derivative binding"/>
    <property type="evidence" value="ECO:0007669"/>
    <property type="project" value="InterPro"/>
</dbReference>
<dbReference type="Proteomes" id="UP000189067">
    <property type="component" value="Unassembled WGS sequence"/>
</dbReference>
<evidence type="ECO:0000259" key="2">
    <source>
        <dbReference type="PROSITE" id="PS51464"/>
    </source>
</evidence>
<dbReference type="EMBL" id="MTJY01000045">
    <property type="protein sequence ID" value="ONN74078.1"/>
    <property type="molecule type" value="Genomic_DNA"/>
</dbReference>
<evidence type="ECO:0000256" key="1">
    <source>
        <dbReference type="ARBA" id="ARBA00009235"/>
    </source>
</evidence>
<proteinExistence type="inferred from homology"/>
<dbReference type="PROSITE" id="PS51464">
    <property type="entry name" value="SIS"/>
    <property type="match status" value="1"/>
</dbReference>
<dbReference type="NCBIfam" id="TIGR03127">
    <property type="entry name" value="RuMP_HxlB"/>
    <property type="match status" value="1"/>
</dbReference>
<dbReference type="PANTHER" id="PTHR43443">
    <property type="entry name" value="3-HEXULOSE-6-PHOSPHATE ISOMERASE"/>
    <property type="match status" value="1"/>
</dbReference>
<dbReference type="RefSeq" id="WP_049173305.1">
    <property type="nucleotide sequence ID" value="NZ_BSWG01000037.1"/>
</dbReference>
<gene>
    <name evidence="3" type="ORF">BWR10_10380</name>
</gene>
<comment type="caution">
    <text evidence="3">The sequence shown here is derived from an EMBL/GenBank/DDBJ whole genome shotgun (WGS) entry which is preliminary data.</text>
</comment>
<accession>A0AAX0K175</accession>
<dbReference type="SUPFAM" id="SSF53697">
    <property type="entry name" value="SIS domain"/>
    <property type="match status" value="1"/>
</dbReference>
<dbReference type="GO" id="GO:0016853">
    <property type="term" value="F:isomerase activity"/>
    <property type="evidence" value="ECO:0007669"/>
    <property type="project" value="InterPro"/>
</dbReference>
<feature type="domain" description="SIS" evidence="2">
    <location>
        <begin position="28"/>
        <end position="157"/>
    </location>
</feature>
<dbReference type="InterPro" id="IPR046348">
    <property type="entry name" value="SIS_dom_sf"/>
</dbReference>
<dbReference type="GO" id="GO:1901135">
    <property type="term" value="P:carbohydrate derivative metabolic process"/>
    <property type="evidence" value="ECO:0007669"/>
    <property type="project" value="InterPro"/>
</dbReference>
<name>A0AAX0K175_LACRH</name>
<comment type="similarity">
    <text evidence="1">Belongs to the SIS family. PHI subfamily.</text>
</comment>
<dbReference type="Gene3D" id="3.40.50.10490">
    <property type="entry name" value="Glucose-6-phosphate isomerase like protein, domain 1"/>
    <property type="match status" value="1"/>
</dbReference>
<evidence type="ECO:0000313" key="3">
    <source>
        <dbReference type="EMBL" id="ONN74078.1"/>
    </source>
</evidence>
<dbReference type="PANTHER" id="PTHR43443:SF1">
    <property type="entry name" value="3-HEXULOSE-6-PHOSPHATE ISOMERASE"/>
    <property type="match status" value="1"/>
</dbReference>
<dbReference type="Pfam" id="PF01380">
    <property type="entry name" value="SIS"/>
    <property type="match status" value="1"/>
</dbReference>
<protein>
    <submittedName>
        <fullName evidence="3">6-phospho 3-hexuloisomerase</fullName>
    </submittedName>
</protein>
<sequence length="182" mass="19572">MLTIDAAKSIVLREIDKQTVDSNQVENLLTRLMQAATIFITGHGRSGLVAAMFGNRLLQLGLKVHIVGEVTCPPVKEGDLLLVVSGSGNSSSLLEAAKTALTAHADVALVTATEESSLVGLVPTVVLIRTDSKKTIHKLSQQPMGALFEQSCLILFEGCVICLQERLNRTEAFMEVHHANIE</sequence>